<keyword evidence="6" id="KW-1185">Reference proteome</keyword>
<dbReference type="InterPro" id="IPR044119">
    <property type="entry name" value="Adenylation_LigC-like"/>
</dbReference>
<dbReference type="PROSITE" id="PS00697">
    <property type="entry name" value="DNA_LIGASE_A1"/>
    <property type="match status" value="1"/>
</dbReference>
<dbReference type="PANTHER" id="PTHR45674">
    <property type="entry name" value="DNA LIGASE 1/3 FAMILY MEMBER"/>
    <property type="match status" value="1"/>
</dbReference>
<dbReference type="AlphaFoldDB" id="B8HII7"/>
<dbReference type="InterPro" id="IPR044117">
    <property type="entry name" value="OBF_LigC-like"/>
</dbReference>
<dbReference type="HOGENOM" id="CLU_008325_4_1_11"/>
<organism evidence="5 6">
    <name type="scientific">Pseudarthrobacter chlorophenolicus (strain ATCC 700700 / DSM 12829 / CIP 107037 / JCM 12360 / KCTC 9906 / NCIMB 13794 / A6)</name>
    <name type="common">Arthrobacter chlorophenolicus</name>
    <dbReference type="NCBI Taxonomy" id="452863"/>
    <lineage>
        <taxon>Bacteria</taxon>
        <taxon>Bacillati</taxon>
        <taxon>Actinomycetota</taxon>
        <taxon>Actinomycetes</taxon>
        <taxon>Micrococcales</taxon>
        <taxon>Micrococcaceae</taxon>
        <taxon>Pseudarthrobacter</taxon>
    </lineage>
</organism>
<accession>B8HII7</accession>
<dbReference type="CDD" id="cd07970">
    <property type="entry name" value="OBF_DNA_ligase_LigC"/>
    <property type="match status" value="1"/>
</dbReference>
<evidence type="ECO:0000256" key="1">
    <source>
        <dbReference type="ARBA" id="ARBA00007572"/>
    </source>
</evidence>
<name>B8HII7_PSECP</name>
<dbReference type="PROSITE" id="PS50160">
    <property type="entry name" value="DNA_LIGASE_A3"/>
    <property type="match status" value="1"/>
</dbReference>
<evidence type="ECO:0000313" key="6">
    <source>
        <dbReference type="Proteomes" id="UP000002505"/>
    </source>
</evidence>
<dbReference type="InterPro" id="IPR012310">
    <property type="entry name" value="DNA_ligase_ATP-dep_cent"/>
</dbReference>
<dbReference type="RefSeq" id="WP_012623251.1">
    <property type="nucleotide sequence ID" value="NC_011879.1"/>
</dbReference>
<dbReference type="GO" id="GO:0003910">
    <property type="term" value="F:DNA ligase (ATP) activity"/>
    <property type="evidence" value="ECO:0007669"/>
    <property type="project" value="UniProtKB-EC"/>
</dbReference>
<dbReference type="PANTHER" id="PTHR45674:SF4">
    <property type="entry name" value="DNA LIGASE 1"/>
    <property type="match status" value="1"/>
</dbReference>
<dbReference type="InterPro" id="IPR012340">
    <property type="entry name" value="NA-bd_OB-fold"/>
</dbReference>
<dbReference type="GO" id="GO:0005524">
    <property type="term" value="F:ATP binding"/>
    <property type="evidence" value="ECO:0007669"/>
    <property type="project" value="InterPro"/>
</dbReference>
<dbReference type="Gene3D" id="2.40.50.140">
    <property type="entry name" value="Nucleic acid-binding proteins"/>
    <property type="match status" value="1"/>
</dbReference>
<evidence type="ECO:0000256" key="3">
    <source>
        <dbReference type="ARBA" id="ARBA00034003"/>
    </source>
</evidence>
<dbReference type="Proteomes" id="UP000002505">
    <property type="component" value="Plasmid pACHL01"/>
</dbReference>
<dbReference type="Pfam" id="PF01068">
    <property type="entry name" value="DNA_ligase_A_M"/>
    <property type="match status" value="1"/>
</dbReference>
<dbReference type="InterPro" id="IPR050191">
    <property type="entry name" value="ATP-dep_DNA_ligase"/>
</dbReference>
<sequence length="337" mass="36486">MSALPPGLRPPLLLAAAKAVSKIPAASALPGGSLYEPKWDGFRAALVLDDAGATLWSRQGKNLTGYFPELVTAAEEQVPPGCIVDGEALIWTNDRLDFNSLQQRMITSKAALPAFARERPASFAAFDVLAVAGHDTRAIPLRDRRTLLEELAGGWSPPLHLSPITADPNEAAVWFEEMPATGIEGLVVKGSGQLYEGGVRQWLKVKHRDVLDVVCAAVIGRRDRPSAVVAGLPIQGRLWIVGRTSPLSAAASKALAAHLHIPRDGHPWPDEISSGILDRFSKEKQTVHLTRVEPIVVEVSADVAWSGRSFRHPLRYLRARPELSPETIELPSHLGRA</sequence>
<dbReference type="GO" id="GO:0006310">
    <property type="term" value="P:DNA recombination"/>
    <property type="evidence" value="ECO:0007669"/>
    <property type="project" value="InterPro"/>
</dbReference>
<dbReference type="PROSITE" id="PS00333">
    <property type="entry name" value="DNA_LIGASE_A2"/>
    <property type="match status" value="1"/>
</dbReference>
<dbReference type="EMBL" id="CP001342">
    <property type="protein sequence ID" value="ACL42234.1"/>
    <property type="molecule type" value="Genomic_DNA"/>
</dbReference>
<dbReference type="GO" id="GO:0006281">
    <property type="term" value="P:DNA repair"/>
    <property type="evidence" value="ECO:0007669"/>
    <property type="project" value="InterPro"/>
</dbReference>
<proteinExistence type="inferred from homology"/>
<evidence type="ECO:0000256" key="2">
    <source>
        <dbReference type="ARBA" id="ARBA00022598"/>
    </source>
</evidence>
<geneLocation type="plasmid" evidence="5 6">
    <name>pACHL01</name>
</geneLocation>
<evidence type="ECO:0000313" key="5">
    <source>
        <dbReference type="EMBL" id="ACL42234.1"/>
    </source>
</evidence>
<evidence type="ECO:0000259" key="4">
    <source>
        <dbReference type="PROSITE" id="PS50160"/>
    </source>
</evidence>
<dbReference type="CDD" id="cd07905">
    <property type="entry name" value="Adenylation_DNA_ligase_LigC"/>
    <property type="match status" value="1"/>
</dbReference>
<dbReference type="KEGG" id="ach:Achl_4283"/>
<reference evidence="5" key="1">
    <citation type="submission" date="2009-01" db="EMBL/GenBank/DDBJ databases">
        <title>Complete sequence of plasmid1 of Arthrobacter chlorophenolicus A6.</title>
        <authorList>
            <consortium name="US DOE Joint Genome Institute"/>
            <person name="Lucas S."/>
            <person name="Copeland A."/>
            <person name="Lapidus A."/>
            <person name="Glavina del Rio T."/>
            <person name="Tice H."/>
            <person name="Bruce D."/>
            <person name="Goodwin L."/>
            <person name="Pitluck S."/>
            <person name="Goltsman E."/>
            <person name="Clum A."/>
            <person name="Larimer F."/>
            <person name="Land M."/>
            <person name="Hauser L."/>
            <person name="Kyrpides N."/>
            <person name="Mikhailova N."/>
            <person name="Jansson J."/>
            <person name="Richardson P."/>
        </authorList>
    </citation>
    <scope>NUCLEOTIDE SEQUENCE [LARGE SCALE GENOMIC DNA]</scope>
    <source>
        <strain evidence="5">A6</strain>
        <plasmid evidence="5">pACHL01</plasmid>
    </source>
</reference>
<dbReference type="SUPFAM" id="SSF56091">
    <property type="entry name" value="DNA ligase/mRNA capping enzyme, catalytic domain"/>
    <property type="match status" value="1"/>
</dbReference>
<keyword evidence="5" id="KW-0614">Plasmid</keyword>
<keyword evidence="2 5" id="KW-0436">Ligase</keyword>
<feature type="domain" description="ATP-dependent DNA ligase family profile" evidence="4">
    <location>
        <begin position="114"/>
        <end position="243"/>
    </location>
</feature>
<gene>
    <name evidence="5" type="ordered locus">Achl_4283</name>
</gene>
<comment type="similarity">
    <text evidence="1">Belongs to the ATP-dependent DNA ligase family.</text>
</comment>
<comment type="catalytic activity">
    <reaction evidence="3">
        <text>ATP + (deoxyribonucleotide)n-3'-hydroxyl + 5'-phospho-(deoxyribonucleotide)m = (deoxyribonucleotide)n+m + AMP + diphosphate.</text>
        <dbReference type="EC" id="6.5.1.1"/>
    </reaction>
</comment>
<dbReference type="InterPro" id="IPR016059">
    <property type="entry name" value="DNA_ligase_ATP-dep_CS"/>
</dbReference>
<protein>
    <submittedName>
        <fullName evidence="5">ATP dependent DNA ligase</fullName>
    </submittedName>
</protein>
<dbReference type="Gene3D" id="3.30.470.30">
    <property type="entry name" value="DNA ligase/mRNA capping enzyme"/>
    <property type="match status" value="1"/>
</dbReference>